<dbReference type="OrthoDB" id="9179585at2"/>
<dbReference type="RefSeq" id="WP_146912261.1">
    <property type="nucleotide sequence ID" value="NZ_CP042344.1"/>
</dbReference>
<evidence type="ECO:0008006" key="4">
    <source>
        <dbReference type="Google" id="ProtNLM"/>
    </source>
</evidence>
<protein>
    <recommendedName>
        <fullName evidence="4">Response regulator</fullName>
    </recommendedName>
</protein>
<dbReference type="EMBL" id="CP042344">
    <property type="protein sequence ID" value="QEA12666.1"/>
    <property type="molecule type" value="Genomic_DNA"/>
</dbReference>
<dbReference type="AlphaFoldDB" id="A0A5B8RSZ7"/>
<name>A0A5B8RSZ7_9BURK</name>
<proteinExistence type="predicted"/>
<keyword evidence="3" id="KW-1185">Reference proteome</keyword>
<reference evidence="2 3" key="1">
    <citation type="submission" date="2019-07" db="EMBL/GenBank/DDBJ databases">
        <title>Complete genome sequence of Comamonas sp. NLF 7-7 isolated from livestock.</title>
        <authorList>
            <person name="Kim D.H."/>
            <person name="Kim J.G."/>
        </authorList>
    </citation>
    <scope>NUCLEOTIDE SEQUENCE [LARGE SCALE GENOMIC DNA]</scope>
    <source>
        <strain evidence="2 3">NLF 7-7</strain>
    </source>
</reference>
<gene>
    <name evidence="2" type="ORF">FOZ74_06265</name>
</gene>
<dbReference type="SUPFAM" id="SSF52172">
    <property type="entry name" value="CheY-like"/>
    <property type="match status" value="1"/>
</dbReference>
<evidence type="ECO:0000313" key="2">
    <source>
        <dbReference type="EMBL" id="QEA12666.1"/>
    </source>
</evidence>
<feature type="region of interest" description="Disordered" evidence="1">
    <location>
        <begin position="1"/>
        <end position="22"/>
    </location>
</feature>
<dbReference type="Proteomes" id="UP000321199">
    <property type="component" value="Chromosome"/>
</dbReference>
<evidence type="ECO:0000256" key="1">
    <source>
        <dbReference type="SAM" id="MobiDB-lite"/>
    </source>
</evidence>
<accession>A0A5B8RSZ7</accession>
<dbReference type="KEGG" id="cof:FOZ74_06265"/>
<sequence>MMRASGSPAGRPVAATGWGDQAARTKTAHTGFNYHLTKPINLEELVRILERPVAEIPPVAS</sequence>
<evidence type="ECO:0000313" key="3">
    <source>
        <dbReference type="Proteomes" id="UP000321199"/>
    </source>
</evidence>
<organism evidence="2 3">
    <name type="scientific">Comamonas flocculans</name>
    <dbReference type="NCBI Taxonomy" id="2597701"/>
    <lineage>
        <taxon>Bacteria</taxon>
        <taxon>Pseudomonadati</taxon>
        <taxon>Pseudomonadota</taxon>
        <taxon>Betaproteobacteria</taxon>
        <taxon>Burkholderiales</taxon>
        <taxon>Comamonadaceae</taxon>
        <taxon>Comamonas</taxon>
    </lineage>
</organism>
<dbReference type="InterPro" id="IPR011006">
    <property type="entry name" value="CheY-like_superfamily"/>
</dbReference>